<dbReference type="GO" id="GO:0006384">
    <property type="term" value="P:transcription initiation at RNA polymerase III promoter"/>
    <property type="evidence" value="ECO:0007669"/>
    <property type="project" value="InterPro"/>
</dbReference>
<evidence type="ECO:0000313" key="4">
    <source>
        <dbReference type="Proteomes" id="UP000325433"/>
    </source>
</evidence>
<dbReference type="InterPro" id="IPR044230">
    <property type="entry name" value="GTF3C4"/>
</dbReference>
<sequence length="720" mass="79163">MMLGPLELQLFPSCFNCISWSADGEIAVAAGEYVQILTPKHTTEKEGGNGPGSQAATKNWNVTRIRTNVFTNGEWPIIHPQKRENFSIGPEQSTSTVVGLAWSPPGLAKYRRCVLAVLTSGLLLSFYDISPQGKWTRVAIVNDCLSSYFRPLVDDEELRLRKSNIRSFTWCPPLKVPIPEQHATSYAVPPPESRWGMYLLSVTNDDNDVILLQARRSTDPTSTSLYSFEVLSVTSLHEHTENQNVQPGSIFSSALRNRARASFMSPGPWIYQPTKEIKGVCSAIGNVAITLGAKLKMVRHVVTLISDNDQTDSAVKYKARCVSEENTSYGGLLNNYHLTGALHWLHTEGSTEIGLAVASFAGMIALRFNRAAYQGEKTARKGIQVKELPFYESTGSDIGTDSPRHWEQTSAMTVALDKVSQTPILHLGTVGGYTATMTLSGIQSSNELPETPWKRQLDNAREQFDIARDLGGYTISRTWGLASHDSLVVAAFTLHPGDTVEYRTSAEERTTLVFSHANAEFTEHDDLAFPYPLPDRSPDILRRKREAALGYILFTEGGDYSRLALSRKALYAAACCAIVDSQNDNILSQAREALKWLASGIDVDLSNEIGKCSAPGSTVDAKTAEQLEGSGQQIFEQCTICDAGLSWYSAVEAQCAAGHLFVRCGVTFLAIQEPGLSKFCSRCGTEYLSEDLVHDELEHTCRILSDVFDTCIYCSGKFQA</sequence>
<dbReference type="Pfam" id="PF12657">
    <property type="entry name" value="TFIIIC_delta"/>
    <property type="match status" value="1"/>
</dbReference>
<proteinExistence type="predicted"/>
<dbReference type="InterPro" id="IPR024764">
    <property type="entry name" value="TFIIIC_Znf"/>
</dbReference>
<gene>
    <name evidence="3" type="ORF">BDV41DRAFT_279978</name>
</gene>
<evidence type="ECO:0000313" key="3">
    <source>
        <dbReference type="EMBL" id="KAE8312905.1"/>
    </source>
</evidence>
<dbReference type="AlphaFoldDB" id="A0A5N6VWI5"/>
<evidence type="ECO:0000259" key="1">
    <source>
        <dbReference type="Pfam" id="PF12657"/>
    </source>
</evidence>
<name>A0A5N6VWI5_9EURO</name>
<protein>
    <submittedName>
        <fullName evidence="3">Transcription factor IIIC subunit delta N-term-domain-containing protein</fullName>
    </submittedName>
</protein>
<dbReference type="PANTHER" id="PTHR15496">
    <property type="entry name" value="GENERAL TRANSCRIPTION FACTOR 3C POLYPEPTIDE 4 FAMILY"/>
    <property type="match status" value="1"/>
</dbReference>
<accession>A0A5N6VWI5</accession>
<feature type="domain" description="Transcription factor IIIC putative zinc-finger" evidence="2">
    <location>
        <begin position="625"/>
        <end position="718"/>
    </location>
</feature>
<feature type="domain" description="Transcription factor IIIC 90kDa subunit N-terminal" evidence="1">
    <location>
        <begin position="20"/>
        <end position="515"/>
    </location>
</feature>
<organism evidence="3 4">
    <name type="scientific">Aspergillus transmontanensis</name>
    <dbReference type="NCBI Taxonomy" id="1034304"/>
    <lineage>
        <taxon>Eukaryota</taxon>
        <taxon>Fungi</taxon>
        <taxon>Dikarya</taxon>
        <taxon>Ascomycota</taxon>
        <taxon>Pezizomycotina</taxon>
        <taxon>Eurotiomycetes</taxon>
        <taxon>Eurotiomycetidae</taxon>
        <taxon>Eurotiales</taxon>
        <taxon>Aspergillaceae</taxon>
        <taxon>Aspergillus</taxon>
        <taxon>Aspergillus subgen. Circumdati</taxon>
    </lineage>
</organism>
<dbReference type="Proteomes" id="UP000325433">
    <property type="component" value="Unassembled WGS sequence"/>
</dbReference>
<dbReference type="InterPro" id="IPR024761">
    <property type="entry name" value="TFIIIC_delta_N"/>
</dbReference>
<dbReference type="PANTHER" id="PTHR15496:SF2">
    <property type="entry name" value="GENERAL TRANSCRIPTION FACTOR 3C POLYPEPTIDE 4"/>
    <property type="match status" value="1"/>
</dbReference>
<dbReference type="GO" id="GO:0004402">
    <property type="term" value="F:histone acetyltransferase activity"/>
    <property type="evidence" value="ECO:0007669"/>
    <property type="project" value="InterPro"/>
</dbReference>
<evidence type="ECO:0000259" key="2">
    <source>
        <dbReference type="Pfam" id="PF12660"/>
    </source>
</evidence>
<keyword evidence="4" id="KW-1185">Reference proteome</keyword>
<reference evidence="4" key="1">
    <citation type="submission" date="2019-04" db="EMBL/GenBank/DDBJ databases">
        <title>Friends and foes A comparative genomics studyof 23 Aspergillus species from section Flavi.</title>
        <authorList>
            <consortium name="DOE Joint Genome Institute"/>
            <person name="Kjaerbolling I."/>
            <person name="Vesth T."/>
            <person name="Frisvad J.C."/>
            <person name="Nybo J.L."/>
            <person name="Theobald S."/>
            <person name="Kildgaard S."/>
            <person name="Isbrandt T."/>
            <person name="Kuo A."/>
            <person name="Sato A."/>
            <person name="Lyhne E.K."/>
            <person name="Kogle M.E."/>
            <person name="Wiebenga A."/>
            <person name="Kun R.S."/>
            <person name="Lubbers R.J."/>
            <person name="Makela M.R."/>
            <person name="Barry K."/>
            <person name="Chovatia M."/>
            <person name="Clum A."/>
            <person name="Daum C."/>
            <person name="Haridas S."/>
            <person name="He G."/>
            <person name="LaButti K."/>
            <person name="Lipzen A."/>
            <person name="Mondo S."/>
            <person name="Riley R."/>
            <person name="Salamov A."/>
            <person name="Simmons B.A."/>
            <person name="Magnuson J.K."/>
            <person name="Henrissat B."/>
            <person name="Mortensen U.H."/>
            <person name="Larsen T.O."/>
            <person name="Devries R.P."/>
            <person name="Grigoriev I.V."/>
            <person name="Machida M."/>
            <person name="Baker S.E."/>
            <person name="Andersen M.R."/>
        </authorList>
    </citation>
    <scope>NUCLEOTIDE SEQUENCE [LARGE SCALE GENOMIC DNA]</scope>
    <source>
        <strain evidence="4">CBS 130015</strain>
    </source>
</reference>
<dbReference type="Pfam" id="PF12660">
    <property type="entry name" value="zf-TFIIIC"/>
    <property type="match status" value="1"/>
</dbReference>
<dbReference type="GO" id="GO:0000127">
    <property type="term" value="C:transcription factor TFIIIC complex"/>
    <property type="evidence" value="ECO:0007669"/>
    <property type="project" value="InterPro"/>
</dbReference>
<dbReference type="EMBL" id="ML738330">
    <property type="protein sequence ID" value="KAE8312905.1"/>
    <property type="molecule type" value="Genomic_DNA"/>
</dbReference>